<dbReference type="VEuPathDB" id="AmoebaDB:NfTy_018210"/>
<reference evidence="3 4" key="1">
    <citation type="journal article" date="2019" name="Sci. Rep.">
        <title>Nanopore sequencing improves the draft genome of the human pathogenic amoeba Naegleria fowleri.</title>
        <authorList>
            <person name="Liechti N."/>
            <person name="Schurch N."/>
            <person name="Bruggmann R."/>
            <person name="Wittwer M."/>
        </authorList>
    </citation>
    <scope>NUCLEOTIDE SEQUENCE [LARGE SCALE GENOMIC DNA]</scope>
    <source>
        <strain evidence="3 4">ATCC 30894</strain>
    </source>
</reference>
<dbReference type="Pfam" id="PF05183">
    <property type="entry name" value="RdRP"/>
    <property type="match status" value="1"/>
</dbReference>
<dbReference type="GO" id="GO:0030422">
    <property type="term" value="P:siRNA processing"/>
    <property type="evidence" value="ECO:0007669"/>
    <property type="project" value="TreeGrafter"/>
</dbReference>
<keyword evidence="1" id="KW-0696">RNA-directed RNA polymerase</keyword>
<comment type="similarity">
    <text evidence="1">Belongs to the RdRP family.</text>
</comment>
<dbReference type="RefSeq" id="XP_044567330.1">
    <property type="nucleotide sequence ID" value="XM_044701967.1"/>
</dbReference>
<dbReference type="EC" id="2.7.7.48" evidence="1"/>
<comment type="caution">
    <text evidence="3">The sequence shown here is derived from an EMBL/GenBank/DDBJ whole genome shotgun (WGS) entry which is preliminary data.</text>
</comment>
<keyword evidence="1" id="KW-0548">Nucleotidyltransferase</keyword>
<organism evidence="3 4">
    <name type="scientific">Naegleria fowleri</name>
    <name type="common">Brain eating amoeba</name>
    <dbReference type="NCBI Taxonomy" id="5763"/>
    <lineage>
        <taxon>Eukaryota</taxon>
        <taxon>Discoba</taxon>
        <taxon>Heterolobosea</taxon>
        <taxon>Tetramitia</taxon>
        <taxon>Eutetramitia</taxon>
        <taxon>Vahlkampfiidae</taxon>
        <taxon>Naegleria</taxon>
    </lineage>
</organism>
<dbReference type="GO" id="GO:0031380">
    <property type="term" value="C:nuclear RNA-directed RNA polymerase complex"/>
    <property type="evidence" value="ECO:0007669"/>
    <property type="project" value="TreeGrafter"/>
</dbReference>
<dbReference type="GO" id="GO:0003968">
    <property type="term" value="F:RNA-directed RNA polymerase activity"/>
    <property type="evidence" value="ECO:0007669"/>
    <property type="project" value="UniProtKB-KW"/>
</dbReference>
<evidence type="ECO:0000256" key="1">
    <source>
        <dbReference type="RuleBase" id="RU363098"/>
    </source>
</evidence>
<dbReference type="InterPro" id="IPR007855">
    <property type="entry name" value="RDRP"/>
</dbReference>
<dbReference type="VEuPathDB" id="AmoebaDB:NF0028570"/>
<keyword evidence="4" id="KW-1185">Reference proteome</keyword>
<dbReference type="OMA" id="THFEMIT"/>
<dbReference type="AlphaFoldDB" id="A0A6A5BZC9"/>
<evidence type="ECO:0000313" key="4">
    <source>
        <dbReference type="Proteomes" id="UP000444721"/>
    </source>
</evidence>
<evidence type="ECO:0000313" key="3">
    <source>
        <dbReference type="EMBL" id="KAF0982617.1"/>
    </source>
</evidence>
<feature type="domain" description="RDRP core" evidence="2">
    <location>
        <begin position="291"/>
        <end position="880"/>
    </location>
</feature>
<evidence type="ECO:0000259" key="2">
    <source>
        <dbReference type="Pfam" id="PF05183"/>
    </source>
</evidence>
<dbReference type="GO" id="GO:0003723">
    <property type="term" value="F:RNA binding"/>
    <property type="evidence" value="ECO:0007669"/>
    <property type="project" value="UniProtKB-KW"/>
</dbReference>
<dbReference type="InterPro" id="IPR057596">
    <property type="entry name" value="RDRP_core"/>
</dbReference>
<dbReference type="VEuPathDB" id="AmoebaDB:FDP41_011547"/>
<keyword evidence="1" id="KW-0808">Transferase</keyword>
<dbReference type="PANTHER" id="PTHR23079:SF55">
    <property type="entry name" value="RNA-DIRECTED RNA POLYMERASE"/>
    <property type="match status" value="1"/>
</dbReference>
<keyword evidence="1" id="KW-0694">RNA-binding</keyword>
<dbReference type="GeneID" id="68118762"/>
<accession>A0A6A5BZC9</accession>
<dbReference type="OrthoDB" id="6513042at2759"/>
<comment type="catalytic activity">
    <reaction evidence="1">
        <text>RNA(n) + a ribonucleoside 5'-triphosphate = RNA(n+1) + diphosphate</text>
        <dbReference type="Rhea" id="RHEA:21248"/>
        <dbReference type="Rhea" id="RHEA-COMP:14527"/>
        <dbReference type="Rhea" id="RHEA-COMP:17342"/>
        <dbReference type="ChEBI" id="CHEBI:33019"/>
        <dbReference type="ChEBI" id="CHEBI:61557"/>
        <dbReference type="ChEBI" id="CHEBI:140395"/>
        <dbReference type="EC" id="2.7.7.48"/>
    </reaction>
</comment>
<proteinExistence type="inferred from homology"/>
<gene>
    <name evidence="3" type="ORF">FDP41_011547</name>
</gene>
<dbReference type="Proteomes" id="UP000444721">
    <property type="component" value="Unassembled WGS sequence"/>
</dbReference>
<protein>
    <recommendedName>
        <fullName evidence="1">RNA-dependent RNA polymerase</fullName>
        <ecNumber evidence="1">2.7.7.48</ecNumber>
    </recommendedName>
</protein>
<sequence>MLSLRVREKQPSFSFSKVVFGNFEDERCTQFRIESEILNVWINQFMKGRVFIKESNDLECYVDLIDDYGYKFWMDIKRQNIKQIVYYECMSCVIIEMKTVPYIFRQKVVRSRWSQEPKTRIAAPDDSDLDESSYAQWVRQWEWSRCIMLRNISNWSDVERQLKTNHRCIVHSQSTSIETSRIERPVFEISFCEIPFNTQYLLLCLNTKIPGLLLSISRIIQIRNLIVKYINQDYAFEWIDQALKDLLDYNDFYPVDFIQLFEKAIQKRKHSVDTSFLEKERNVFQIRRIMITPTGIRFFDKTIEGGNRVLRKYNSHELDHFVRVTFCDEDLRTLSAEKFTHLHPRLKSIMSEGFMVASRRYVALAYSNSQLRAHSCWFLNPTNNTLTVHNILESLGDFSSIPTIAKYASRIGLCFSHTYEGISKDYDVEEGVIRGKWDFTDGAGRHSLKFAHELAEKLSISFGGKPYVPSAFQFRMGGAKGVTVLDSHLDEFTSKDLLLTKSQIKFETKEEETHFEMITYSKRLRVALNRQVIALLSTNGVKDETFLKLLSKELDDVRDAVQDKTKMMRLVRKIQENPIGSNVQRLLKLKSLDTKMKEHVKHFEKDKHHSFQYFFQIDPFYCSIVNAMLKLKLSDLKHARIPVDKGALLMGLPDFAGVLEEDEVFIQLSALEQDELYGEGSLAQGGIVSGLVCVTRNPCLHPGDIRKLKAIKDPNKIRHLSHLKDVIVFSQKGEQPQASKMSGGDYDGDLFMVLWDSQLLQFEEYPPMDHVPLTPKTKPGGCNFSDIGQFLTEYVVNDNLGVVAFLHLEHYDQSPEGAKCQKCLALAEHHSHQVDYAKTGERKALPADLLSNKRPHYMPPAFAKEKYKSTKVLGKIYDEVEHVEKQVKKLEKLRPKEISEHACPTLSSKLCPYFEILDKIIVEYKPLKQLFNYSKDVIEDEHMVDEDIHKCFEQILVLYEEYKKDLKKLLHDYEVDSEAILLSGFFDARRLETKCGKSYFKLKMEINRLTETFTKYFREKSEKLISEHESEQLSKQDIATMFYIAVRNDNKMHMKIKKMFGYSFYYLVIDMIIEKN</sequence>
<dbReference type="EMBL" id="VFQX01000009">
    <property type="protein sequence ID" value="KAF0982617.1"/>
    <property type="molecule type" value="Genomic_DNA"/>
</dbReference>
<dbReference type="PANTHER" id="PTHR23079">
    <property type="entry name" value="RNA-DEPENDENT RNA POLYMERASE"/>
    <property type="match status" value="1"/>
</dbReference>
<name>A0A6A5BZC9_NAEFO</name>